<dbReference type="GO" id="GO:0000155">
    <property type="term" value="F:phosphorelay sensor kinase activity"/>
    <property type="evidence" value="ECO:0007669"/>
    <property type="project" value="InterPro"/>
</dbReference>
<keyword evidence="10 11" id="KW-0472">Membrane</keyword>
<evidence type="ECO:0000256" key="1">
    <source>
        <dbReference type="ARBA" id="ARBA00000085"/>
    </source>
</evidence>
<keyword evidence="15" id="KW-1185">Reference proteome</keyword>
<dbReference type="Gene3D" id="6.10.340.10">
    <property type="match status" value="1"/>
</dbReference>
<keyword evidence="5" id="KW-0808">Transferase</keyword>
<dbReference type="SMART" id="SM00388">
    <property type="entry name" value="HisKA"/>
    <property type="match status" value="1"/>
</dbReference>
<dbReference type="CDD" id="cd00075">
    <property type="entry name" value="HATPase"/>
    <property type="match status" value="1"/>
</dbReference>
<reference evidence="15" key="1">
    <citation type="submission" date="2017-02" db="EMBL/GenBank/DDBJ databases">
        <authorList>
            <person name="Varghese N."/>
            <person name="Submissions S."/>
        </authorList>
    </citation>
    <scope>NUCLEOTIDE SEQUENCE [LARGE SCALE GENOMIC DNA]</scope>
    <source>
        <strain evidence="15">ATCC 27094</strain>
    </source>
</reference>
<keyword evidence="4" id="KW-0597">Phosphoprotein</keyword>
<keyword evidence="7 14" id="KW-0418">Kinase</keyword>
<evidence type="ECO:0000256" key="3">
    <source>
        <dbReference type="ARBA" id="ARBA00012438"/>
    </source>
</evidence>
<dbReference type="Pfam" id="PF00672">
    <property type="entry name" value="HAMP"/>
    <property type="match status" value="1"/>
</dbReference>
<dbReference type="InterPro" id="IPR036890">
    <property type="entry name" value="HATPase_C_sf"/>
</dbReference>
<keyword evidence="9" id="KW-0902">Two-component regulatory system</keyword>
<dbReference type="CDD" id="cd06225">
    <property type="entry name" value="HAMP"/>
    <property type="match status" value="1"/>
</dbReference>
<evidence type="ECO:0000256" key="7">
    <source>
        <dbReference type="ARBA" id="ARBA00022777"/>
    </source>
</evidence>
<dbReference type="GO" id="GO:0005886">
    <property type="term" value="C:plasma membrane"/>
    <property type="evidence" value="ECO:0007669"/>
    <property type="project" value="TreeGrafter"/>
</dbReference>
<dbReference type="EMBL" id="FUWJ01000001">
    <property type="protein sequence ID" value="SJZ52079.1"/>
    <property type="molecule type" value="Genomic_DNA"/>
</dbReference>
<accession>A0A1T4LBD0</accession>
<dbReference type="SUPFAM" id="SSF55874">
    <property type="entry name" value="ATPase domain of HSP90 chaperone/DNA topoisomerase II/histidine kinase"/>
    <property type="match status" value="1"/>
</dbReference>
<dbReference type="AlphaFoldDB" id="A0A1T4LBD0"/>
<evidence type="ECO:0000256" key="4">
    <source>
        <dbReference type="ARBA" id="ARBA00022553"/>
    </source>
</evidence>
<dbReference type="PRINTS" id="PR00344">
    <property type="entry name" value="BCTRLSENSOR"/>
</dbReference>
<dbReference type="SUPFAM" id="SSF47384">
    <property type="entry name" value="Homodimeric domain of signal transducing histidine kinase"/>
    <property type="match status" value="1"/>
</dbReference>
<dbReference type="OrthoDB" id="9815202at2"/>
<gene>
    <name evidence="14" type="ORF">SAMN02745126_01467</name>
</gene>
<dbReference type="SMART" id="SM00304">
    <property type="entry name" value="HAMP"/>
    <property type="match status" value="1"/>
</dbReference>
<dbReference type="RefSeq" id="WP_085933096.1">
    <property type="nucleotide sequence ID" value="NZ_FUWJ01000001.1"/>
</dbReference>
<feature type="domain" description="Histidine kinase" evidence="12">
    <location>
        <begin position="249"/>
        <end position="458"/>
    </location>
</feature>
<organism evidence="14 15">
    <name type="scientific">Enhydrobacter aerosaccus</name>
    <dbReference type="NCBI Taxonomy" id="225324"/>
    <lineage>
        <taxon>Bacteria</taxon>
        <taxon>Pseudomonadati</taxon>
        <taxon>Pseudomonadota</taxon>
        <taxon>Alphaproteobacteria</taxon>
        <taxon>Hyphomicrobiales</taxon>
        <taxon>Enhydrobacter</taxon>
    </lineage>
</organism>
<dbReference type="PROSITE" id="PS50109">
    <property type="entry name" value="HIS_KIN"/>
    <property type="match status" value="1"/>
</dbReference>
<keyword evidence="6 11" id="KW-0812">Transmembrane</keyword>
<evidence type="ECO:0000259" key="13">
    <source>
        <dbReference type="PROSITE" id="PS50885"/>
    </source>
</evidence>
<dbReference type="PANTHER" id="PTHR45436:SF8">
    <property type="entry name" value="HISTIDINE KINASE"/>
    <property type="match status" value="1"/>
</dbReference>
<dbReference type="STRING" id="225324.SAMN02745126_01467"/>
<dbReference type="EC" id="2.7.13.3" evidence="3"/>
<evidence type="ECO:0000256" key="10">
    <source>
        <dbReference type="ARBA" id="ARBA00023136"/>
    </source>
</evidence>
<feature type="domain" description="HAMP" evidence="13">
    <location>
        <begin position="188"/>
        <end position="241"/>
    </location>
</feature>
<evidence type="ECO:0000256" key="5">
    <source>
        <dbReference type="ARBA" id="ARBA00022679"/>
    </source>
</evidence>
<dbReference type="InterPro" id="IPR050428">
    <property type="entry name" value="TCS_sensor_his_kinase"/>
</dbReference>
<dbReference type="InterPro" id="IPR005467">
    <property type="entry name" value="His_kinase_dom"/>
</dbReference>
<feature type="transmembrane region" description="Helical" evidence="11">
    <location>
        <begin position="167"/>
        <end position="186"/>
    </location>
</feature>
<dbReference type="Gene3D" id="3.30.565.10">
    <property type="entry name" value="Histidine kinase-like ATPase, C-terminal domain"/>
    <property type="match status" value="1"/>
</dbReference>
<dbReference type="SMART" id="SM00387">
    <property type="entry name" value="HATPase_c"/>
    <property type="match status" value="1"/>
</dbReference>
<dbReference type="InterPro" id="IPR036097">
    <property type="entry name" value="HisK_dim/P_sf"/>
</dbReference>
<dbReference type="InterPro" id="IPR003661">
    <property type="entry name" value="HisK_dim/P_dom"/>
</dbReference>
<dbReference type="CDD" id="cd00082">
    <property type="entry name" value="HisKA"/>
    <property type="match status" value="1"/>
</dbReference>
<comment type="subcellular location">
    <subcellularLocation>
        <location evidence="2">Membrane</location>
    </subcellularLocation>
</comment>
<evidence type="ECO:0000313" key="15">
    <source>
        <dbReference type="Proteomes" id="UP000190092"/>
    </source>
</evidence>
<dbReference type="InterPro" id="IPR003660">
    <property type="entry name" value="HAMP_dom"/>
</dbReference>
<name>A0A1T4LBD0_9HYPH</name>
<dbReference type="Pfam" id="PF00512">
    <property type="entry name" value="HisKA"/>
    <property type="match status" value="1"/>
</dbReference>
<evidence type="ECO:0000259" key="12">
    <source>
        <dbReference type="PROSITE" id="PS50109"/>
    </source>
</evidence>
<protein>
    <recommendedName>
        <fullName evidence="3">histidine kinase</fullName>
        <ecNumber evidence="3">2.7.13.3</ecNumber>
    </recommendedName>
</protein>
<dbReference type="Pfam" id="PF02518">
    <property type="entry name" value="HATPase_c"/>
    <property type="match status" value="1"/>
</dbReference>
<evidence type="ECO:0000256" key="11">
    <source>
        <dbReference type="SAM" id="Phobius"/>
    </source>
</evidence>
<dbReference type="PANTHER" id="PTHR45436">
    <property type="entry name" value="SENSOR HISTIDINE KINASE YKOH"/>
    <property type="match status" value="1"/>
</dbReference>
<dbReference type="PROSITE" id="PS50885">
    <property type="entry name" value="HAMP"/>
    <property type="match status" value="1"/>
</dbReference>
<evidence type="ECO:0000256" key="2">
    <source>
        <dbReference type="ARBA" id="ARBA00004370"/>
    </source>
</evidence>
<evidence type="ECO:0000256" key="6">
    <source>
        <dbReference type="ARBA" id="ARBA00022692"/>
    </source>
</evidence>
<evidence type="ECO:0000256" key="8">
    <source>
        <dbReference type="ARBA" id="ARBA00022989"/>
    </source>
</evidence>
<dbReference type="InterPro" id="IPR003594">
    <property type="entry name" value="HATPase_dom"/>
</dbReference>
<sequence>MLFALTSRGVGRILRSASFRLALIYAALFVVSACVLFATVFVTATAAMQNDMQAVLRTEAFQLAEIHRRAGLIGLAEQITRRMNFRTRGPIYYLLQAPNRQVVVGNLPGMPPVEGVVDFQRDPDASPAEAARSRLTGFGVTLPDGSFLLVAQDASRLVDMQSAIVRAFVWAGGLTLFLAVGGGLLLSSNFLRRIDTIGRTTRAIMEGDLSARIPARGTNDEIDQLVASLNAMLDRIQQLMEGLRQVTGDIAHDLRTPLGRLRQRLEDAREHATTTEEYASATEAAIAEADTLLEIFSALLRIAQIEAGAQRSAFTEFDLSDLLQSIGDAYLPVAEDSHHTLELKIDPGVRFSGDRQLLAQMVSNLIDNALNHTTQGSIVRLALSQRPGGFAIEVADNGPGIPEAERARVFDRFYRLDRSRTTAGSGLGLALVKAIATLHGLTIELADAKPGLRVTISR</sequence>
<dbReference type="Gene3D" id="1.10.287.130">
    <property type="match status" value="1"/>
</dbReference>
<evidence type="ECO:0000313" key="14">
    <source>
        <dbReference type="EMBL" id="SJZ52079.1"/>
    </source>
</evidence>
<keyword evidence="8 11" id="KW-1133">Transmembrane helix</keyword>
<feature type="transmembrane region" description="Helical" evidence="11">
    <location>
        <begin position="21"/>
        <end position="47"/>
    </location>
</feature>
<proteinExistence type="predicted"/>
<evidence type="ECO:0000256" key="9">
    <source>
        <dbReference type="ARBA" id="ARBA00023012"/>
    </source>
</evidence>
<dbReference type="Proteomes" id="UP000190092">
    <property type="component" value="Unassembled WGS sequence"/>
</dbReference>
<dbReference type="InterPro" id="IPR004358">
    <property type="entry name" value="Sig_transdc_His_kin-like_C"/>
</dbReference>
<comment type="catalytic activity">
    <reaction evidence="1">
        <text>ATP + protein L-histidine = ADP + protein N-phospho-L-histidine.</text>
        <dbReference type="EC" id="2.7.13.3"/>
    </reaction>
</comment>
<dbReference type="SUPFAM" id="SSF158472">
    <property type="entry name" value="HAMP domain-like"/>
    <property type="match status" value="1"/>
</dbReference>